<accession>S4NEY4</accession>
<keyword evidence="3" id="KW-1185">Reference proteome</keyword>
<dbReference type="OrthoDB" id="3393073at2"/>
<dbReference type="PATRIC" id="fig|1283301.3.peg.5999"/>
<dbReference type="AlphaFoldDB" id="S4NEY4"/>
<feature type="compositionally biased region" description="Low complexity" evidence="1">
    <location>
        <begin position="10"/>
        <end position="19"/>
    </location>
</feature>
<dbReference type="HOGENOM" id="CLU_2481833_0_0_11"/>
<proteinExistence type="predicted"/>
<name>S4NEY4_9ACTN</name>
<comment type="caution">
    <text evidence="2">The sequence shown here is derived from an EMBL/GenBank/DDBJ whole genome shotgun (WGS) entry which is preliminary data.</text>
</comment>
<dbReference type="EMBL" id="AOPY01001533">
    <property type="protein sequence ID" value="EPJ36919.1"/>
    <property type="molecule type" value="Genomic_DNA"/>
</dbReference>
<feature type="region of interest" description="Disordered" evidence="1">
    <location>
        <begin position="1"/>
        <end position="23"/>
    </location>
</feature>
<evidence type="ECO:0000313" key="2">
    <source>
        <dbReference type="EMBL" id="EPJ36919.1"/>
    </source>
</evidence>
<reference evidence="2 3" key="1">
    <citation type="submission" date="2013-02" db="EMBL/GenBank/DDBJ databases">
        <title>Draft Genome Sequence of Streptomyces afghaniensis, Which Produces Compounds of the Julimycin B-Complex.</title>
        <authorList>
            <person name="Gruening B.A."/>
            <person name="Praeg A."/>
            <person name="Erxleben A."/>
            <person name="Guenther S."/>
            <person name="Fiedler H.-P."/>
            <person name="Goodfellow M."/>
            <person name="Mueller M."/>
        </authorList>
    </citation>
    <scope>NUCLEOTIDE SEQUENCE [LARGE SCALE GENOMIC DNA]</scope>
    <source>
        <strain evidence="2 3">772</strain>
    </source>
</reference>
<dbReference type="RefSeq" id="WP_020274906.1">
    <property type="nucleotide sequence ID" value="NZ_KE354297.1"/>
</dbReference>
<evidence type="ECO:0000313" key="3">
    <source>
        <dbReference type="Proteomes" id="UP000015001"/>
    </source>
</evidence>
<dbReference type="Proteomes" id="UP000015001">
    <property type="component" value="Unassembled WGS sequence"/>
</dbReference>
<organism evidence="2 3">
    <name type="scientific">Streptomyces afghaniensis 772</name>
    <dbReference type="NCBI Taxonomy" id="1283301"/>
    <lineage>
        <taxon>Bacteria</taxon>
        <taxon>Bacillati</taxon>
        <taxon>Actinomycetota</taxon>
        <taxon>Actinomycetes</taxon>
        <taxon>Kitasatosporales</taxon>
        <taxon>Streptomycetaceae</taxon>
        <taxon>Streptomyces</taxon>
    </lineage>
</organism>
<gene>
    <name evidence="2" type="ORF">STAFG_6037</name>
</gene>
<protein>
    <submittedName>
        <fullName evidence="2">Uncharacterized protein</fullName>
    </submittedName>
</protein>
<evidence type="ECO:0000256" key="1">
    <source>
        <dbReference type="SAM" id="MobiDB-lite"/>
    </source>
</evidence>
<sequence>MTAATPPPGTKSGTGPGTETESELRAGLTALLQESDPHRQLDSLENVVVRAYFTKRIPEAGAVPGPADAPKTIEGWVTWAVRRSSGS</sequence>